<evidence type="ECO:0000256" key="3">
    <source>
        <dbReference type="ARBA" id="ARBA00023136"/>
    </source>
</evidence>
<dbReference type="EnsemblMetazoa" id="CJA34124.1">
    <property type="protein sequence ID" value="CJA34124.1"/>
    <property type="gene ID" value="WBGene00209971"/>
</dbReference>
<sequence>MGLALIITDPPTMTPMRVLRVMYAITISTSTLGFATSYFPEYAKATFAGGIIFGMLRQKSKINSLSLEGEKK</sequence>
<dbReference type="GO" id="GO:0005524">
    <property type="term" value="F:ATP binding"/>
    <property type="evidence" value="ECO:0007669"/>
    <property type="project" value="InterPro"/>
</dbReference>
<dbReference type="Gene3D" id="1.20.1560.10">
    <property type="entry name" value="ABC transporter type 1, transmembrane domain"/>
    <property type="match status" value="1"/>
</dbReference>
<keyword evidence="2 4" id="KW-1133">Transmembrane helix</keyword>
<reference evidence="5" key="2">
    <citation type="submission" date="2022-06" db="UniProtKB">
        <authorList>
            <consortium name="EnsemblMetazoa"/>
        </authorList>
    </citation>
    <scope>IDENTIFICATION</scope>
    <source>
        <strain evidence="5">DF5081</strain>
    </source>
</reference>
<name>A0A8R1EEG6_CAEJA</name>
<keyword evidence="3 4" id="KW-0472">Membrane</keyword>
<accession>A0A8R1EEG6</accession>
<evidence type="ECO:0000256" key="4">
    <source>
        <dbReference type="SAM" id="Phobius"/>
    </source>
</evidence>
<organism evidence="5 6">
    <name type="scientific">Caenorhabditis japonica</name>
    <dbReference type="NCBI Taxonomy" id="281687"/>
    <lineage>
        <taxon>Eukaryota</taxon>
        <taxon>Metazoa</taxon>
        <taxon>Ecdysozoa</taxon>
        <taxon>Nematoda</taxon>
        <taxon>Chromadorea</taxon>
        <taxon>Rhabditida</taxon>
        <taxon>Rhabditina</taxon>
        <taxon>Rhabditomorpha</taxon>
        <taxon>Rhabditoidea</taxon>
        <taxon>Rhabditidae</taxon>
        <taxon>Peloderinae</taxon>
        <taxon>Caenorhabditis</taxon>
    </lineage>
</organism>
<evidence type="ECO:0000313" key="5">
    <source>
        <dbReference type="EnsemblMetazoa" id="CJA34124.1"/>
    </source>
</evidence>
<evidence type="ECO:0000256" key="1">
    <source>
        <dbReference type="ARBA" id="ARBA00022692"/>
    </source>
</evidence>
<dbReference type="Proteomes" id="UP000005237">
    <property type="component" value="Unassembled WGS sequence"/>
</dbReference>
<evidence type="ECO:0000313" key="6">
    <source>
        <dbReference type="Proteomes" id="UP000005237"/>
    </source>
</evidence>
<protein>
    <submittedName>
        <fullName evidence="5">Uncharacterized protein</fullName>
    </submittedName>
</protein>
<keyword evidence="6" id="KW-1185">Reference proteome</keyword>
<reference evidence="6" key="1">
    <citation type="submission" date="2010-08" db="EMBL/GenBank/DDBJ databases">
        <authorList>
            <consortium name="Caenorhabditis japonica Sequencing Consortium"/>
            <person name="Wilson R.K."/>
        </authorList>
    </citation>
    <scope>NUCLEOTIDE SEQUENCE [LARGE SCALE GENOMIC DNA]</scope>
    <source>
        <strain evidence="6">DF5081</strain>
    </source>
</reference>
<dbReference type="AlphaFoldDB" id="A0A8R1EEG6"/>
<dbReference type="InterPro" id="IPR036640">
    <property type="entry name" value="ABC1_TM_sf"/>
</dbReference>
<evidence type="ECO:0000256" key="2">
    <source>
        <dbReference type="ARBA" id="ARBA00022989"/>
    </source>
</evidence>
<dbReference type="GO" id="GO:0016020">
    <property type="term" value="C:membrane"/>
    <property type="evidence" value="ECO:0007669"/>
    <property type="project" value="InterPro"/>
</dbReference>
<keyword evidence="1 4" id="KW-0812">Transmembrane</keyword>
<feature type="transmembrane region" description="Helical" evidence="4">
    <location>
        <begin position="21"/>
        <end position="39"/>
    </location>
</feature>
<proteinExistence type="predicted"/>